<evidence type="ECO:0000256" key="2">
    <source>
        <dbReference type="ARBA" id="ARBA00022771"/>
    </source>
</evidence>
<proteinExistence type="predicted"/>
<reference evidence="7 8" key="1">
    <citation type="journal article" date="2011" name="Proc. Natl. Acad. Sci. U.S.A.">
        <title>Evolutionary erosion of yeast sex chromosomes by mating-type switching accidents.</title>
        <authorList>
            <person name="Gordon J.L."/>
            <person name="Armisen D."/>
            <person name="Proux-Wera E."/>
            <person name="Oheigeartaigh S.S."/>
            <person name="Byrne K.P."/>
            <person name="Wolfe K.H."/>
        </authorList>
    </citation>
    <scope>NUCLEOTIDE SEQUENCE [LARGE SCALE GENOMIC DNA]</scope>
    <source>
        <strain evidence="8">ATCC MYA-139 / BCRC 22969 / CBS 8797 / CCRC 22969 / KCTC 17520 / NBRC 10181 / NCYC 3082</strain>
    </source>
</reference>
<dbReference type="GO" id="GO:0008270">
    <property type="term" value="F:zinc ion binding"/>
    <property type="evidence" value="ECO:0007669"/>
    <property type="project" value="UniProtKB-KW"/>
</dbReference>
<dbReference type="EMBL" id="HE978314">
    <property type="protein sequence ID" value="CCK68358.1"/>
    <property type="molecule type" value="Genomic_DNA"/>
</dbReference>
<dbReference type="Gene3D" id="3.30.160.60">
    <property type="entry name" value="Classic Zinc Finger"/>
    <property type="match status" value="1"/>
</dbReference>
<dbReference type="InterPro" id="IPR013087">
    <property type="entry name" value="Znf_C2H2_type"/>
</dbReference>
<dbReference type="AlphaFoldDB" id="J7RFN6"/>
<dbReference type="InterPro" id="IPR050457">
    <property type="entry name" value="ZnFinger_BTB_dom_contain"/>
</dbReference>
<dbReference type="KEGG" id="kng:KNAG_0A07040"/>
<evidence type="ECO:0000256" key="1">
    <source>
        <dbReference type="ARBA" id="ARBA00022723"/>
    </source>
</evidence>
<dbReference type="PROSITE" id="PS50157">
    <property type="entry name" value="ZINC_FINGER_C2H2_2"/>
    <property type="match status" value="1"/>
</dbReference>
<gene>
    <name evidence="7" type="primary">KNAG0A07040</name>
    <name evidence="7" type="ordered locus">KNAG_0A07040</name>
</gene>
<keyword evidence="3" id="KW-0862">Zinc</keyword>
<dbReference type="PANTHER" id="PTHR46105">
    <property type="entry name" value="AGAP004733-PA"/>
    <property type="match status" value="1"/>
</dbReference>
<accession>J7RFN6</accession>
<dbReference type="InterPro" id="IPR036236">
    <property type="entry name" value="Znf_C2H2_sf"/>
</dbReference>
<evidence type="ECO:0000313" key="8">
    <source>
        <dbReference type="Proteomes" id="UP000006310"/>
    </source>
</evidence>
<feature type="domain" description="C2H2-type" evidence="6">
    <location>
        <begin position="250"/>
        <end position="277"/>
    </location>
</feature>
<reference evidence="8" key="2">
    <citation type="submission" date="2012-08" db="EMBL/GenBank/DDBJ databases">
        <title>Genome sequence of Kazachstania naganishii.</title>
        <authorList>
            <person name="Gordon J.L."/>
            <person name="Armisen D."/>
            <person name="Proux-Wera E."/>
            <person name="OhEigeartaigh S.S."/>
            <person name="Byrne K.P."/>
            <person name="Wolfe K.H."/>
        </authorList>
    </citation>
    <scope>NUCLEOTIDE SEQUENCE [LARGE SCALE GENOMIC DNA]</scope>
    <source>
        <strain evidence="8">ATCC MYA-139 / BCRC 22969 / CBS 8797 / CCRC 22969 / KCTC 17520 / NBRC 10181 / NCYC 3082</strain>
    </source>
</reference>
<feature type="region of interest" description="Disordered" evidence="5">
    <location>
        <begin position="176"/>
        <end position="252"/>
    </location>
</feature>
<dbReference type="STRING" id="1071383.J7RFN6"/>
<keyword evidence="2 4" id="KW-0863">Zinc-finger</keyword>
<dbReference type="PROSITE" id="PS00028">
    <property type="entry name" value="ZINC_FINGER_C2H2_1"/>
    <property type="match status" value="1"/>
</dbReference>
<keyword evidence="8" id="KW-1185">Reference proteome</keyword>
<sequence>MAMYHYQHAPQHTILPPIEKYLQHQPINQMNNCNNNGVYASHYMQCMLPIVQGVKNINVPCTTTVRGYPSTMGVSGPHDNMYSLRDTAYPVSSTGQVIQPAGVNLGYQHNIITPLLPKTVLFSGYPQIINDQSQSQGTPPFLAYNPQSQQFYQRPYQHREYMQQGVPAARTPCSFETIRSDSNGMHSPLGSVSSIEASPSSTSQPVQLPTEEEEGKSTPMLTLTRNPKPKRKASARGKGRTPKPPTMTSYPCPQCPKSFQRSAWLKRHSITHTNSHPFKCVWCKSEHKRRDNMFKHMKLKHMNLLMKVIRNYYPLAEFEGKDLKGLLADGRLHKEDVKRVLVDIVNPTRDTT</sequence>
<evidence type="ECO:0000259" key="6">
    <source>
        <dbReference type="PROSITE" id="PS50157"/>
    </source>
</evidence>
<dbReference type="Proteomes" id="UP000006310">
    <property type="component" value="Chromosome 1"/>
</dbReference>
<dbReference type="SUPFAM" id="SSF57667">
    <property type="entry name" value="beta-beta-alpha zinc fingers"/>
    <property type="match status" value="1"/>
</dbReference>
<evidence type="ECO:0000313" key="7">
    <source>
        <dbReference type="EMBL" id="CCK68358.1"/>
    </source>
</evidence>
<dbReference type="SMART" id="SM00355">
    <property type="entry name" value="ZnF_C2H2"/>
    <property type="match status" value="2"/>
</dbReference>
<evidence type="ECO:0000256" key="3">
    <source>
        <dbReference type="ARBA" id="ARBA00022833"/>
    </source>
</evidence>
<feature type="compositionally biased region" description="Basic residues" evidence="5">
    <location>
        <begin position="227"/>
        <end position="241"/>
    </location>
</feature>
<dbReference type="OrthoDB" id="654211at2759"/>
<dbReference type="GO" id="GO:0000978">
    <property type="term" value="F:RNA polymerase II cis-regulatory region sequence-specific DNA binding"/>
    <property type="evidence" value="ECO:0007669"/>
    <property type="project" value="TreeGrafter"/>
</dbReference>
<dbReference type="HOGENOM" id="CLU_787691_0_0_1"/>
<dbReference type="GeneID" id="34523993"/>
<evidence type="ECO:0000256" key="4">
    <source>
        <dbReference type="PROSITE-ProRule" id="PRU00042"/>
    </source>
</evidence>
<dbReference type="GO" id="GO:0000981">
    <property type="term" value="F:DNA-binding transcription factor activity, RNA polymerase II-specific"/>
    <property type="evidence" value="ECO:0007669"/>
    <property type="project" value="TreeGrafter"/>
</dbReference>
<organism evidence="7 8">
    <name type="scientific">Huiozyma naganishii (strain ATCC MYA-139 / BCRC 22969 / CBS 8797 / KCTC 17520 / NBRC 10181 / NCYC 3082 / Yp74L-3)</name>
    <name type="common">Yeast</name>
    <name type="synonym">Kazachstania naganishii</name>
    <dbReference type="NCBI Taxonomy" id="1071383"/>
    <lineage>
        <taxon>Eukaryota</taxon>
        <taxon>Fungi</taxon>
        <taxon>Dikarya</taxon>
        <taxon>Ascomycota</taxon>
        <taxon>Saccharomycotina</taxon>
        <taxon>Saccharomycetes</taxon>
        <taxon>Saccharomycetales</taxon>
        <taxon>Saccharomycetaceae</taxon>
        <taxon>Huiozyma</taxon>
    </lineage>
</organism>
<feature type="compositionally biased region" description="Polar residues" evidence="5">
    <location>
        <begin position="180"/>
        <end position="207"/>
    </location>
</feature>
<dbReference type="Pfam" id="PF00096">
    <property type="entry name" value="zf-C2H2"/>
    <property type="match status" value="1"/>
</dbReference>
<keyword evidence="1" id="KW-0479">Metal-binding</keyword>
<dbReference type="FunFam" id="3.30.160.60:FF:000446">
    <property type="entry name" value="Zinc finger protein"/>
    <property type="match status" value="1"/>
</dbReference>
<protein>
    <recommendedName>
        <fullName evidence="6">C2H2-type domain-containing protein</fullName>
    </recommendedName>
</protein>
<dbReference type="PANTHER" id="PTHR46105:SF28">
    <property type="entry name" value="ZINC FINGER PROTEIN 37-LIKE"/>
    <property type="match status" value="1"/>
</dbReference>
<name>J7RFN6_HUIN7</name>
<dbReference type="RefSeq" id="XP_022462604.1">
    <property type="nucleotide sequence ID" value="XM_022611168.1"/>
</dbReference>
<evidence type="ECO:0000256" key="5">
    <source>
        <dbReference type="SAM" id="MobiDB-lite"/>
    </source>
</evidence>